<dbReference type="EMBL" id="BBXM02000009">
    <property type="protein sequence ID" value="GIC93768.1"/>
    <property type="molecule type" value="Genomic_DNA"/>
</dbReference>
<dbReference type="InterPro" id="IPR015943">
    <property type="entry name" value="WD40/YVTN_repeat-like_dom_sf"/>
</dbReference>
<dbReference type="InterPro" id="IPR001810">
    <property type="entry name" value="F-box_dom"/>
</dbReference>
<evidence type="ECO:0000256" key="8">
    <source>
        <dbReference type="SAM" id="MobiDB-lite"/>
    </source>
</evidence>
<evidence type="ECO:0000256" key="6">
    <source>
        <dbReference type="ARBA" id="ARBA00032113"/>
    </source>
</evidence>
<organism evidence="10 12">
    <name type="scientific">Aspergillus udagawae</name>
    <dbReference type="NCBI Taxonomy" id="91492"/>
    <lineage>
        <taxon>Eukaryota</taxon>
        <taxon>Fungi</taxon>
        <taxon>Dikarya</taxon>
        <taxon>Ascomycota</taxon>
        <taxon>Pezizomycotina</taxon>
        <taxon>Eurotiomycetes</taxon>
        <taxon>Eurotiomycetidae</taxon>
        <taxon>Eurotiales</taxon>
        <taxon>Aspergillaceae</taxon>
        <taxon>Aspergillus</taxon>
        <taxon>Aspergillus subgen. Fumigati</taxon>
    </lineage>
</organism>
<dbReference type="GeneID" id="66997733"/>
<dbReference type="InterPro" id="IPR036047">
    <property type="entry name" value="F-box-like_dom_sf"/>
</dbReference>
<dbReference type="AlphaFoldDB" id="A0A8H3P2K6"/>
<accession>A0A8H3P2K6</accession>
<comment type="caution">
    <text evidence="10">The sequence shown here is derived from an EMBL/GenBank/DDBJ whole genome shotgun (WGS) entry which is preliminary data.</text>
</comment>
<evidence type="ECO:0000313" key="10">
    <source>
        <dbReference type="EMBL" id="GFF43020.1"/>
    </source>
</evidence>
<sequence>MSKRYLDNSNTDHRQPKRPRIIQVDSQDRLSLLSDELLLQIFSFLPIPSLLICQRVSRRFHALAGDSELWKRQYYSRWVRPRARRVANIRYATLSASRATYSPHVSTWLGHAHLAEEGKVTNWKGQYRLRHNWSKGICQVTEVELPQPAHSPMLVKFCAGFVFTADSEHGLRCWRASNQISCSARLPLVESESKTSAFPTALAVSRCSRQNLIKVTVGLADGRFGVYDMDTQSLCLSLRSFHSAFADGAITAMATSNSYLLMVSEHKVLSLYEMFLAEPKPPTRSNVANTSKQSSGEGVKLLASLKADSILSPMSLSVRLAHSEIIASIVYSFFHIGCGWSLGIQELHFGKNGEQIGSRLATTVNAQYGAMPLHPLTLSRRGYSSPFESGPSRGESHEELTEPSILHQEPPTSISYSHPYLLTSHADNTLTVYLVVSTGAKLFVKGGQRLWGHTSSVAAVQVSDRGKAISVSSRGDEIRVWELESLIPSLGSSKAAREENSIQINPENKPCKIHECGPLLAGFLACQLCGPQLASGQMSREYTQMGDCVGFDDERLLLSSRKETGTHLIEMYDFT</sequence>
<dbReference type="PROSITE" id="PS50294">
    <property type="entry name" value="WD_REPEATS_REGION"/>
    <property type="match status" value="1"/>
</dbReference>
<name>A0A8H3P2K6_9EURO</name>
<evidence type="ECO:0000313" key="11">
    <source>
        <dbReference type="EMBL" id="GIC93768.1"/>
    </source>
</evidence>
<dbReference type="EMBL" id="BLKC01000051">
    <property type="protein sequence ID" value="GFF43020.1"/>
    <property type="molecule type" value="Genomic_DNA"/>
</dbReference>
<dbReference type="SMART" id="SM00256">
    <property type="entry name" value="FBOX"/>
    <property type="match status" value="1"/>
</dbReference>
<dbReference type="GO" id="GO:0019005">
    <property type="term" value="C:SCF ubiquitin ligase complex"/>
    <property type="evidence" value="ECO:0007669"/>
    <property type="project" value="TreeGrafter"/>
</dbReference>
<dbReference type="RefSeq" id="XP_043151034.1">
    <property type="nucleotide sequence ID" value="XM_043295099.1"/>
</dbReference>
<dbReference type="PROSITE" id="PS50181">
    <property type="entry name" value="FBOX"/>
    <property type="match status" value="1"/>
</dbReference>
<dbReference type="SUPFAM" id="SSF50978">
    <property type="entry name" value="WD40 repeat-like"/>
    <property type="match status" value="1"/>
</dbReference>
<dbReference type="Gene3D" id="1.20.1280.50">
    <property type="match status" value="1"/>
</dbReference>
<keyword evidence="7" id="KW-0853">WD repeat</keyword>
<evidence type="ECO:0000259" key="9">
    <source>
        <dbReference type="PROSITE" id="PS50181"/>
    </source>
</evidence>
<dbReference type="PANTHER" id="PTHR12874:SF9">
    <property type="entry name" value="F-BOX ONLY PROTEIN 48"/>
    <property type="match status" value="1"/>
</dbReference>
<reference evidence="10 12" key="2">
    <citation type="submission" date="2020-01" db="EMBL/GenBank/DDBJ databases">
        <title>Draft genome sequence of Aspergillus udagawae IFM 46972.</title>
        <authorList>
            <person name="Takahashi H."/>
            <person name="Yaguchi T."/>
        </authorList>
    </citation>
    <scope>NUCLEOTIDE SEQUENCE [LARGE SCALE GENOMIC DNA]</scope>
    <source>
        <strain evidence="10 12">IFM 46972</strain>
    </source>
</reference>
<dbReference type="Gene3D" id="2.130.10.10">
    <property type="entry name" value="YVTN repeat-like/Quinoprotein amine dehydrogenase"/>
    <property type="match status" value="1"/>
</dbReference>
<proteinExistence type="inferred from homology"/>
<dbReference type="Proteomes" id="UP000465221">
    <property type="component" value="Unassembled WGS sequence"/>
</dbReference>
<dbReference type="GO" id="GO:0031146">
    <property type="term" value="P:SCF-dependent proteasomal ubiquitin-dependent protein catabolic process"/>
    <property type="evidence" value="ECO:0007669"/>
    <property type="project" value="TreeGrafter"/>
</dbReference>
<dbReference type="GO" id="GO:0005737">
    <property type="term" value="C:cytoplasm"/>
    <property type="evidence" value="ECO:0007669"/>
    <property type="project" value="TreeGrafter"/>
</dbReference>
<evidence type="ECO:0000313" key="12">
    <source>
        <dbReference type="Proteomes" id="UP000465221"/>
    </source>
</evidence>
<evidence type="ECO:0000256" key="2">
    <source>
        <dbReference type="ARBA" id="ARBA00007968"/>
    </source>
</evidence>
<feature type="domain" description="F-box" evidence="9">
    <location>
        <begin position="27"/>
        <end position="73"/>
    </location>
</feature>
<comment type="similarity">
    <text evidence="2">Belongs to the WD repeat MET30/SCONB/SCON-2 family.</text>
</comment>
<dbReference type="InterPro" id="IPR001680">
    <property type="entry name" value="WD40_rpt"/>
</dbReference>
<dbReference type="Proteomes" id="UP000036893">
    <property type="component" value="Unassembled WGS sequence"/>
</dbReference>
<comment type="subunit">
    <text evidence="3">Component of the SCF(sconB) E3 ubiquitin ligase complex.</text>
</comment>
<gene>
    <name evidence="11" type="ORF">Aud_010256</name>
    <name evidence="10" type="ORF">IFM46972_07069</name>
</gene>
<dbReference type="PROSITE" id="PS50082">
    <property type="entry name" value="WD_REPEATS_2"/>
    <property type="match status" value="1"/>
</dbReference>
<evidence type="ECO:0000256" key="4">
    <source>
        <dbReference type="ARBA" id="ARBA00015819"/>
    </source>
</evidence>
<evidence type="ECO:0000256" key="3">
    <source>
        <dbReference type="ARBA" id="ARBA00011725"/>
    </source>
</evidence>
<feature type="region of interest" description="Disordered" evidence="8">
    <location>
        <begin position="382"/>
        <end position="401"/>
    </location>
</feature>
<evidence type="ECO:0000256" key="5">
    <source>
        <dbReference type="ARBA" id="ARBA00030034"/>
    </source>
</evidence>
<dbReference type="PANTHER" id="PTHR12874">
    <property type="entry name" value="F-BOX ONLY PROTEIN 48-RELATED"/>
    <property type="match status" value="1"/>
</dbReference>
<protein>
    <recommendedName>
        <fullName evidence="4">Probable E3 ubiquitin ligase complex SCF subunit sconB</fullName>
    </recommendedName>
    <alternativeName>
        <fullName evidence="6">Sulfur controller B</fullName>
    </alternativeName>
    <alternativeName>
        <fullName evidence="5">Sulfur metabolite repression control protein B</fullName>
    </alternativeName>
</protein>
<feature type="repeat" description="WD" evidence="7">
    <location>
        <begin position="450"/>
        <end position="485"/>
    </location>
</feature>
<dbReference type="InterPro" id="IPR036322">
    <property type="entry name" value="WD40_repeat_dom_sf"/>
</dbReference>
<dbReference type="Pfam" id="PF12937">
    <property type="entry name" value="F-box-like"/>
    <property type="match status" value="1"/>
</dbReference>
<evidence type="ECO:0000256" key="7">
    <source>
        <dbReference type="PROSITE-ProRule" id="PRU00221"/>
    </source>
</evidence>
<comment type="function">
    <text evidence="1">Component of the SCF(sconB) E3 ubiquitin ligase complex involved in the regulation of sulfur metabolite repression, probably by mediating the inactivation or degradation of the metR transcription factor.</text>
</comment>
<reference evidence="11" key="3">
    <citation type="submission" date="2021-01" db="EMBL/GenBank/DDBJ databases">
        <title>Pan-genome distribution and transcriptional activeness of fungal secondary metabolism genes in Aspergillus section Fumigati.</title>
        <authorList>
            <person name="Takahashi H."/>
            <person name="Umemura M."/>
            <person name="Ninomiya A."/>
            <person name="Kusuya Y."/>
            <person name="Urayama S."/>
            <person name="Shimizu M."/>
            <person name="Watanabe A."/>
            <person name="Kamei K."/>
            <person name="Yaguchi T."/>
            <person name="Hagiwara D."/>
        </authorList>
    </citation>
    <scope>NUCLEOTIDE SEQUENCE</scope>
    <source>
        <strain evidence="11">IFM 46973</strain>
    </source>
</reference>
<reference evidence="11" key="1">
    <citation type="journal article" date="2015" name="Genome Announc.">
        <title>Draft Genome Sequence of the Pathogenic Filamentous Fungus Aspergillus udagawae Strain IFM 46973T.</title>
        <authorList>
            <person name="Kusuya Y."/>
            <person name="Takahashi-Nakaguchi A."/>
            <person name="Takahashi H."/>
            <person name="Yaguchi T."/>
        </authorList>
    </citation>
    <scope>NUCLEOTIDE SEQUENCE</scope>
    <source>
        <strain evidence="11">IFM 46973</strain>
    </source>
</reference>
<dbReference type="SUPFAM" id="SSF81383">
    <property type="entry name" value="F-box domain"/>
    <property type="match status" value="1"/>
</dbReference>
<evidence type="ECO:0000256" key="1">
    <source>
        <dbReference type="ARBA" id="ARBA00002730"/>
    </source>
</evidence>
<dbReference type="Pfam" id="PF25499">
    <property type="entry name" value="Beta-prop_pof12"/>
    <property type="match status" value="1"/>
</dbReference>